<dbReference type="SUPFAM" id="SSF57701">
    <property type="entry name" value="Zn2/Cys6 DNA-binding domain"/>
    <property type="match status" value="1"/>
</dbReference>
<comment type="subcellular location">
    <subcellularLocation>
        <location evidence="1">Nucleus</location>
    </subcellularLocation>
</comment>
<dbReference type="GO" id="GO:0008270">
    <property type="term" value="F:zinc ion binding"/>
    <property type="evidence" value="ECO:0007669"/>
    <property type="project" value="InterPro"/>
</dbReference>
<dbReference type="GO" id="GO:0000981">
    <property type="term" value="F:DNA-binding transcription factor activity, RNA polymerase II-specific"/>
    <property type="evidence" value="ECO:0007669"/>
    <property type="project" value="InterPro"/>
</dbReference>
<feature type="compositionally biased region" description="Low complexity" evidence="8">
    <location>
        <begin position="790"/>
        <end position="804"/>
    </location>
</feature>
<dbReference type="Proteomes" id="UP000509510">
    <property type="component" value="Chromosome VI"/>
</dbReference>
<keyword evidence="11" id="KW-1185">Reference proteome</keyword>
<dbReference type="Gene3D" id="3.30.200.20">
    <property type="entry name" value="Phosphorylase Kinase, domain 1"/>
    <property type="match status" value="1"/>
</dbReference>
<sequence length="1271" mass="141092">MDIDPRLQSANDRLNKGSASPNRDRYHSRQQQQQQQQYQQHRPLSYTNTSRTDDPVKAASDYHVSPDSSHSQVPGSTPSPHDENTNNVGEFGNYLNEMSIGLSDAHDDPLADLKRPRACEACRQLKVRCELDNNHPSGSCKRCAKAKRTCVITAPSRKRQKKTDSRVTELEKKIDALTASLQASRRAASTFSDEGAHEQDVVPPRRWLGGGPPPQSTTSHPSSGNSPAPATKRTASGDVKPNSRVATSYNSGLFAAFGRDGASETNEGTASWPQAQGPFLENANEFADVIDRGVIDVETASKAFDRYVNEVAPTLPIVVFPPGTSMSSVRRDKPSLFLAIMSVSISPFRPELQMPLTNEVHRLFADKVVIRGEKTLELVQAIVLSCTWYNPPDHFEELKFFPFIYMAVVMALDIGMGRVTRRKGNKQLGMLREILGKNRSSMDPDSVETRRTWLGAYFLAVNASMALRRPLLCRWHPYMDECIDILQTSRDALPSDKVLIHWAKLSHIAEEVGFQFSMDDPSCSAFLTDAKVQFALKGFENQLDQWRREIAPENYTLLLRHAESIVNIYMHEISMHTEHNFDDFKPPYHDGFSDDSKITNVTAAQVDALTVCLTSIHKSMDIITSFDYDAVVCLPTVYFARTAYGFVALLKMFSAISQDNGLGQVFSSNDLRAEQYLEKVITHLKISGGKPGGRTAGKFCMILNLLKNWFVNRRLEKSKTKTGSAQADKPSVSHTVLPPINEAVAGSPEPSTSTPLASLVGISSGDGLLPSTTGEPTPAAASQQWPQYGPATSTTPASAFTMPPQGFDMTAQQQPPANFGDATNPMMTGMMATASQAEFAGFAPELGLQMPFDPEGLFSIGNMLHDGIFNMPIDDEGNFYPGIEEKKRKKKNMATDADVEAATFTRLAETGLFACSALKRMNGGTANFVYSGKLLPSQDVLQDERPDVVIVKHTTDYVALNRAFKLDRERCVFEETMLRALNTFPPVRDTLLSPPLTVRTPRLYHYDQQTYTQVMEHLADSKDLKSWLLSEEGGKSVSRASATAIGHALGAWIGAFHAWGSQEQQAALRGKMAQNIPMQKLKNMINYEKLPSMVDTYPHILESSRAIFEQARDRAAAELSSSTAASDTQNEDYGLIHGDFWTGNVLITDHTLFVVDWELSHIGLRALDLGQMLAELFEAKHFKDIDAAVWIMQGLAERYELLTPDMAFRAATHVGVHLVCWSVVPGWGTQQQIEDVVRIGRDFIVRGWQKDRDWFINEGTLASLFEREYRS</sequence>
<dbReference type="EMBL" id="CP055903">
    <property type="protein sequence ID" value="QKX64529.1"/>
    <property type="molecule type" value="Genomic_DNA"/>
</dbReference>
<feature type="compositionally biased region" description="Low complexity" evidence="8">
    <location>
        <begin position="30"/>
        <end position="40"/>
    </location>
</feature>
<dbReference type="GO" id="GO:0000976">
    <property type="term" value="F:transcription cis-regulatory region binding"/>
    <property type="evidence" value="ECO:0007669"/>
    <property type="project" value="TreeGrafter"/>
</dbReference>
<dbReference type="InterPro" id="IPR002575">
    <property type="entry name" value="Aminoglycoside_PTrfase"/>
</dbReference>
<dbReference type="SMART" id="SM00066">
    <property type="entry name" value="GAL4"/>
    <property type="match status" value="1"/>
</dbReference>
<feature type="region of interest" description="Disordered" evidence="8">
    <location>
        <begin position="1"/>
        <end position="91"/>
    </location>
</feature>
<accession>A0A7H8RDI3</accession>
<feature type="domain" description="Zn(2)-C6 fungal-type" evidence="9">
    <location>
        <begin position="118"/>
        <end position="152"/>
    </location>
</feature>
<dbReference type="PROSITE" id="PS00463">
    <property type="entry name" value="ZN2_CY6_FUNGAL_1"/>
    <property type="match status" value="1"/>
</dbReference>
<dbReference type="RefSeq" id="XP_035350702.1">
    <property type="nucleotide sequence ID" value="XM_035494809.1"/>
</dbReference>
<dbReference type="Pfam" id="PF01636">
    <property type="entry name" value="APH"/>
    <property type="match status" value="1"/>
</dbReference>
<proteinExistence type="predicted"/>
<dbReference type="Pfam" id="PF00172">
    <property type="entry name" value="Zn_clus"/>
    <property type="match status" value="1"/>
</dbReference>
<evidence type="ECO:0000313" key="11">
    <source>
        <dbReference type="Proteomes" id="UP000509510"/>
    </source>
</evidence>
<dbReference type="Gene3D" id="3.90.1200.10">
    <property type="match status" value="1"/>
</dbReference>
<evidence type="ECO:0000256" key="4">
    <source>
        <dbReference type="ARBA" id="ARBA00023015"/>
    </source>
</evidence>
<dbReference type="FunFam" id="4.10.240.10:FF:000003">
    <property type="entry name" value="C6 transcription factor (Leu3)"/>
    <property type="match status" value="1"/>
</dbReference>
<evidence type="ECO:0000256" key="6">
    <source>
        <dbReference type="ARBA" id="ARBA00023163"/>
    </source>
</evidence>
<feature type="compositionally biased region" description="Polar residues" evidence="8">
    <location>
        <begin position="8"/>
        <end position="21"/>
    </location>
</feature>
<dbReference type="CDD" id="cd12148">
    <property type="entry name" value="fungal_TF_MHR"/>
    <property type="match status" value="1"/>
</dbReference>
<dbReference type="PANTHER" id="PTHR31845">
    <property type="entry name" value="FINGER DOMAIN PROTEIN, PUTATIVE-RELATED"/>
    <property type="match status" value="1"/>
</dbReference>
<dbReference type="GO" id="GO:0005634">
    <property type="term" value="C:nucleus"/>
    <property type="evidence" value="ECO:0007669"/>
    <property type="project" value="UniProtKB-SubCell"/>
</dbReference>
<feature type="compositionally biased region" description="Polar residues" evidence="8">
    <location>
        <begin position="770"/>
        <end position="786"/>
    </location>
</feature>
<evidence type="ECO:0000256" key="2">
    <source>
        <dbReference type="ARBA" id="ARBA00022723"/>
    </source>
</evidence>
<keyword evidence="5" id="KW-0238">DNA-binding</keyword>
<keyword evidence="6" id="KW-0804">Transcription</keyword>
<dbReference type="SUPFAM" id="SSF56112">
    <property type="entry name" value="Protein kinase-like (PK-like)"/>
    <property type="match status" value="1"/>
</dbReference>
<evidence type="ECO:0000313" key="10">
    <source>
        <dbReference type="EMBL" id="QKX64529.1"/>
    </source>
</evidence>
<gene>
    <name evidence="10" type="ORF">TRUGW13939_11704</name>
</gene>
<dbReference type="AlphaFoldDB" id="A0A7H8RDI3"/>
<keyword evidence="3" id="KW-0862">Zinc</keyword>
<evidence type="ECO:0000256" key="1">
    <source>
        <dbReference type="ARBA" id="ARBA00004123"/>
    </source>
</evidence>
<dbReference type="CDD" id="cd00067">
    <property type="entry name" value="GAL4"/>
    <property type="match status" value="1"/>
</dbReference>
<evidence type="ECO:0000256" key="5">
    <source>
        <dbReference type="ARBA" id="ARBA00023125"/>
    </source>
</evidence>
<feature type="compositionally biased region" description="Polar residues" evidence="8">
    <location>
        <begin position="66"/>
        <end position="79"/>
    </location>
</feature>
<evidence type="ECO:0000256" key="8">
    <source>
        <dbReference type="SAM" id="MobiDB-lite"/>
    </source>
</evidence>
<name>A0A7H8RDI3_TALRU</name>
<evidence type="ECO:0000256" key="7">
    <source>
        <dbReference type="ARBA" id="ARBA00023242"/>
    </source>
</evidence>
<reference evidence="11" key="1">
    <citation type="submission" date="2020-06" db="EMBL/GenBank/DDBJ databases">
        <title>A chromosome-scale genome assembly of Talaromyces rugulosus W13939.</title>
        <authorList>
            <person name="Wang B."/>
            <person name="Guo L."/>
            <person name="Ye K."/>
            <person name="Wang L."/>
        </authorList>
    </citation>
    <scope>NUCLEOTIDE SEQUENCE [LARGE SCALE GENOMIC DNA]</scope>
    <source>
        <strain evidence="11">W13939</strain>
    </source>
</reference>
<dbReference type="GeneID" id="55999181"/>
<evidence type="ECO:0000259" key="9">
    <source>
        <dbReference type="PROSITE" id="PS50048"/>
    </source>
</evidence>
<keyword evidence="7" id="KW-0539">Nucleus</keyword>
<dbReference type="InterPro" id="IPR051089">
    <property type="entry name" value="prtT"/>
</dbReference>
<dbReference type="OrthoDB" id="8062037at2759"/>
<dbReference type="PANTHER" id="PTHR31845:SF39">
    <property type="entry name" value="TRANSCRIPTION FACTOR PBCR-RELATED"/>
    <property type="match status" value="1"/>
</dbReference>
<keyword evidence="2" id="KW-0479">Metal-binding</keyword>
<dbReference type="InterPro" id="IPR011009">
    <property type="entry name" value="Kinase-like_dom_sf"/>
</dbReference>
<evidence type="ECO:0000256" key="3">
    <source>
        <dbReference type="ARBA" id="ARBA00022833"/>
    </source>
</evidence>
<dbReference type="GO" id="GO:0001216">
    <property type="term" value="F:DNA-binding transcription activator activity"/>
    <property type="evidence" value="ECO:0007669"/>
    <property type="project" value="UniProtKB-ARBA"/>
</dbReference>
<keyword evidence="4" id="KW-0805">Transcription regulation</keyword>
<protein>
    <recommendedName>
        <fullName evidence="9">Zn(2)-C6 fungal-type domain-containing protein</fullName>
    </recommendedName>
</protein>
<dbReference type="InterPro" id="IPR001138">
    <property type="entry name" value="Zn2Cys6_DnaBD"/>
</dbReference>
<dbReference type="KEGG" id="trg:TRUGW13939_11704"/>
<feature type="region of interest" description="Disordered" evidence="8">
    <location>
        <begin position="185"/>
        <end position="244"/>
    </location>
</feature>
<dbReference type="InterPro" id="IPR036864">
    <property type="entry name" value="Zn2-C6_fun-type_DNA-bd_sf"/>
</dbReference>
<organism evidence="10 11">
    <name type="scientific">Talaromyces rugulosus</name>
    <name type="common">Penicillium rugulosum</name>
    <dbReference type="NCBI Taxonomy" id="121627"/>
    <lineage>
        <taxon>Eukaryota</taxon>
        <taxon>Fungi</taxon>
        <taxon>Dikarya</taxon>
        <taxon>Ascomycota</taxon>
        <taxon>Pezizomycotina</taxon>
        <taxon>Eurotiomycetes</taxon>
        <taxon>Eurotiomycetidae</taxon>
        <taxon>Eurotiales</taxon>
        <taxon>Trichocomaceae</taxon>
        <taxon>Talaromyces</taxon>
        <taxon>Talaromyces sect. Islandici</taxon>
    </lineage>
</organism>
<dbReference type="PROSITE" id="PS50048">
    <property type="entry name" value="ZN2_CY6_FUNGAL_2"/>
    <property type="match status" value="1"/>
</dbReference>
<dbReference type="Gene3D" id="4.10.240.10">
    <property type="entry name" value="Zn(2)-C6 fungal-type DNA-binding domain"/>
    <property type="match status" value="1"/>
</dbReference>
<feature type="region of interest" description="Disordered" evidence="8">
    <location>
        <begin position="719"/>
        <end position="807"/>
    </location>
</feature>